<keyword evidence="5 11" id="KW-0732">Signal</keyword>
<evidence type="ECO:0000256" key="3">
    <source>
        <dbReference type="ARBA" id="ARBA00022614"/>
    </source>
</evidence>
<dbReference type="InterPro" id="IPR003591">
    <property type="entry name" value="Leu-rich_rpt_typical-subtyp"/>
</dbReference>
<name>A0AAW2I8X1_9NEOP</name>
<feature type="domain" description="TIR" evidence="12">
    <location>
        <begin position="653"/>
        <end position="800"/>
    </location>
</feature>
<dbReference type="GO" id="GO:0002224">
    <property type="term" value="P:toll-like receptor signaling pathway"/>
    <property type="evidence" value="ECO:0007669"/>
    <property type="project" value="InterPro"/>
</dbReference>
<dbReference type="GO" id="GO:0004888">
    <property type="term" value="F:transmembrane signaling receptor activity"/>
    <property type="evidence" value="ECO:0007669"/>
    <property type="project" value="InterPro"/>
</dbReference>
<dbReference type="InterPro" id="IPR032675">
    <property type="entry name" value="LRR_dom_sf"/>
</dbReference>
<evidence type="ECO:0000259" key="12">
    <source>
        <dbReference type="PROSITE" id="PS50104"/>
    </source>
</evidence>
<dbReference type="PANTHER" id="PTHR24365:SF530">
    <property type="entry name" value="MSTPROX-RELATED"/>
    <property type="match status" value="1"/>
</dbReference>
<dbReference type="InterPro" id="IPR001611">
    <property type="entry name" value="Leu-rich_rpt"/>
</dbReference>
<evidence type="ECO:0000256" key="10">
    <source>
        <dbReference type="ARBA" id="ARBA00023180"/>
    </source>
</evidence>
<dbReference type="PANTHER" id="PTHR24365">
    <property type="entry name" value="TOLL-LIKE RECEPTOR"/>
    <property type="match status" value="1"/>
</dbReference>
<dbReference type="SUPFAM" id="SSF52058">
    <property type="entry name" value="L domain-like"/>
    <property type="match status" value="2"/>
</dbReference>
<feature type="signal peptide" evidence="11">
    <location>
        <begin position="1"/>
        <end position="23"/>
    </location>
</feature>
<dbReference type="Pfam" id="PF01582">
    <property type="entry name" value="TIR"/>
    <property type="match status" value="1"/>
</dbReference>
<evidence type="ECO:0000256" key="11">
    <source>
        <dbReference type="SAM" id="SignalP"/>
    </source>
</evidence>
<dbReference type="EMBL" id="JARGDH010000001">
    <property type="protein sequence ID" value="KAL0278278.1"/>
    <property type="molecule type" value="Genomic_DNA"/>
</dbReference>
<dbReference type="SUPFAM" id="SSF52200">
    <property type="entry name" value="Toll/Interleukin receptor TIR domain"/>
    <property type="match status" value="1"/>
</dbReference>
<evidence type="ECO:0000313" key="13">
    <source>
        <dbReference type="EMBL" id="KAL0278278.1"/>
    </source>
</evidence>
<proteinExistence type="inferred from homology"/>
<keyword evidence="3" id="KW-0433">Leucine-rich repeat</keyword>
<comment type="similarity">
    <text evidence="2">Belongs to the Toll-like receptor family.</text>
</comment>
<keyword evidence="9" id="KW-0675">Receptor</keyword>
<dbReference type="GO" id="GO:0005886">
    <property type="term" value="C:plasma membrane"/>
    <property type="evidence" value="ECO:0007669"/>
    <property type="project" value="TreeGrafter"/>
</dbReference>
<dbReference type="Pfam" id="PF13855">
    <property type="entry name" value="LRR_8"/>
    <property type="match status" value="3"/>
</dbReference>
<reference evidence="13" key="1">
    <citation type="journal article" date="2024" name="Gigascience">
        <title>Chromosome-level genome of the poultry shaft louse Menopon gallinae provides insight into the host-switching and adaptive evolution of parasitic lice.</title>
        <authorList>
            <person name="Xu Y."/>
            <person name="Ma L."/>
            <person name="Liu S."/>
            <person name="Liang Y."/>
            <person name="Liu Q."/>
            <person name="He Z."/>
            <person name="Tian L."/>
            <person name="Duan Y."/>
            <person name="Cai W."/>
            <person name="Li H."/>
            <person name="Song F."/>
        </authorList>
    </citation>
    <scope>NUCLEOTIDE SEQUENCE</scope>
    <source>
        <strain evidence="13">Cailab_2023a</strain>
    </source>
</reference>
<comment type="caution">
    <text evidence="13">The sequence shown here is derived from an EMBL/GenBank/DDBJ whole genome shotgun (WGS) entry which is preliminary data.</text>
</comment>
<feature type="chain" id="PRO_5043498027" description="TIR domain-containing protein" evidence="11">
    <location>
        <begin position="24"/>
        <end position="811"/>
    </location>
</feature>
<keyword evidence="4" id="KW-0812">Transmembrane</keyword>
<evidence type="ECO:0000256" key="6">
    <source>
        <dbReference type="ARBA" id="ARBA00022737"/>
    </source>
</evidence>
<dbReference type="PROSITE" id="PS50104">
    <property type="entry name" value="TIR"/>
    <property type="match status" value="1"/>
</dbReference>
<accession>A0AAW2I8X1</accession>
<evidence type="ECO:0000256" key="2">
    <source>
        <dbReference type="ARBA" id="ARBA00009634"/>
    </source>
</evidence>
<dbReference type="SMART" id="SM00369">
    <property type="entry name" value="LRR_TYP"/>
    <property type="match status" value="9"/>
</dbReference>
<dbReference type="SMART" id="SM00255">
    <property type="entry name" value="TIR"/>
    <property type="match status" value="1"/>
</dbReference>
<keyword evidence="8" id="KW-0472">Membrane</keyword>
<protein>
    <recommendedName>
        <fullName evidence="12">TIR domain-containing protein</fullName>
    </recommendedName>
</protein>
<comment type="subcellular location">
    <subcellularLocation>
        <location evidence="1">Membrane</location>
        <topology evidence="1">Single-pass type I membrane protein</topology>
    </subcellularLocation>
</comment>
<evidence type="ECO:0000256" key="4">
    <source>
        <dbReference type="ARBA" id="ARBA00022692"/>
    </source>
</evidence>
<dbReference type="PIRSF" id="PIRSF037595">
    <property type="entry name" value="Toll-like_receptor"/>
    <property type="match status" value="1"/>
</dbReference>
<dbReference type="InterPro" id="IPR035897">
    <property type="entry name" value="Toll_tir_struct_dom_sf"/>
</dbReference>
<evidence type="ECO:0000256" key="8">
    <source>
        <dbReference type="ARBA" id="ARBA00023136"/>
    </source>
</evidence>
<dbReference type="Gene3D" id="3.40.50.10140">
    <property type="entry name" value="Toll/interleukin-1 receptor homology (TIR) domain"/>
    <property type="match status" value="1"/>
</dbReference>
<dbReference type="InterPro" id="IPR017241">
    <property type="entry name" value="Toll-like_receptor"/>
</dbReference>
<evidence type="ECO:0000256" key="1">
    <source>
        <dbReference type="ARBA" id="ARBA00004479"/>
    </source>
</evidence>
<dbReference type="GO" id="GO:0006955">
    <property type="term" value="P:immune response"/>
    <property type="evidence" value="ECO:0007669"/>
    <property type="project" value="InterPro"/>
</dbReference>
<organism evidence="13">
    <name type="scientific">Menopon gallinae</name>
    <name type="common">poultry shaft louse</name>
    <dbReference type="NCBI Taxonomy" id="328185"/>
    <lineage>
        <taxon>Eukaryota</taxon>
        <taxon>Metazoa</taxon>
        <taxon>Ecdysozoa</taxon>
        <taxon>Arthropoda</taxon>
        <taxon>Hexapoda</taxon>
        <taxon>Insecta</taxon>
        <taxon>Pterygota</taxon>
        <taxon>Neoptera</taxon>
        <taxon>Paraneoptera</taxon>
        <taxon>Psocodea</taxon>
        <taxon>Troctomorpha</taxon>
        <taxon>Phthiraptera</taxon>
        <taxon>Amblycera</taxon>
        <taxon>Menoponidae</taxon>
        <taxon>Menopon</taxon>
    </lineage>
</organism>
<evidence type="ECO:0000256" key="7">
    <source>
        <dbReference type="ARBA" id="ARBA00022989"/>
    </source>
</evidence>
<keyword evidence="7" id="KW-1133">Transmembrane helix</keyword>
<dbReference type="Gene3D" id="3.80.10.10">
    <property type="entry name" value="Ribonuclease Inhibitor"/>
    <property type="match status" value="5"/>
</dbReference>
<dbReference type="InterPro" id="IPR000157">
    <property type="entry name" value="TIR_dom"/>
</dbReference>
<gene>
    <name evidence="13" type="ORF">PYX00_000135</name>
</gene>
<evidence type="ECO:0000256" key="5">
    <source>
        <dbReference type="ARBA" id="ARBA00022729"/>
    </source>
</evidence>
<keyword evidence="10" id="KW-0325">Glycoprotein</keyword>
<evidence type="ECO:0000256" key="9">
    <source>
        <dbReference type="ARBA" id="ARBA00023170"/>
    </source>
</evidence>
<keyword evidence="6" id="KW-0677">Repeat</keyword>
<dbReference type="AlphaFoldDB" id="A0AAW2I8X1"/>
<sequence>MRMIGHCIIMCLILHVLPNRAAAADSEATMTSDWLADCSTDKEPQEIVARDEGSGCICRLKPDHHIVCYGATTCESFPKNVTLPSNVYDFRLKTTIIHKLYRGDLSGFVQLQRIDIDANFRLIEIEPGFFAGMSDVVNMSISFNTELRFLREETFDGLVSLRRLKLIKNGFRKILDVSQALTPAFLPRLQSLSLSENVFSELNETSFGYSSGIGLTELDMVLCQIEKIHPNTLRPFKKLEKLRLGENILKEEQLEALFNQMAGEGIPVKLLNLYELGFRKGDKLTSLLNAVAKLNVTSLNLRRNHIESIYEGLFPYMPELHTLDLREVSALDIELNALNESVMPKLKTLLLGGNKLSGVMPGVLLPQLLDLDLSANTGIDLLPSYFDVNSNIFENMTQLISLNISFNRLSAITNTTFNGVHRLRILGLKNATIFYIAKNSFRELRNLFLLNLEDNPLKPFNTFPDLIFEGLDRLEILLLSNCGISHFTRTDIFKSLTALRYLKLKGNNLIRIDPELFKSLPSLKGLDLSSNQLTPWDYPQSLFGADLKVLLLPHNRFTHLTSTMMDDLFAITRLDISGNPYVCDNLLFVTIRSWLKSRNLTWNETNLFDSSNICLSPQKWRDKPLIKFLVSMGAEVNSVSTNKRNSKYKPITYTYDAFVSYSHEDRNFVVRLVSKLENEEPYLKLCVYERDFEIGSVISEAVMNKVNASRKIVFIVSNAFAQSQWCIWELQIAEYHRVFFRLDNKTDYLNDSLIMIKLGPLMNCFVSPILKYILRTRIYLEWSSDYKKQKIFWDKLRHSLVANKRKNDINE</sequence>